<feature type="coiled-coil region" evidence="1">
    <location>
        <begin position="117"/>
        <end position="144"/>
    </location>
</feature>
<dbReference type="Gene3D" id="3.80.10.10">
    <property type="entry name" value="Ribonuclease Inhibitor"/>
    <property type="match status" value="1"/>
</dbReference>
<dbReference type="SUPFAM" id="SSF52047">
    <property type="entry name" value="RNI-like"/>
    <property type="match status" value="1"/>
</dbReference>
<organism evidence="3 4">
    <name type="scientific">Pseudocohnilembus persalinus</name>
    <name type="common">Ciliate</name>
    <dbReference type="NCBI Taxonomy" id="266149"/>
    <lineage>
        <taxon>Eukaryota</taxon>
        <taxon>Sar</taxon>
        <taxon>Alveolata</taxon>
        <taxon>Ciliophora</taxon>
        <taxon>Intramacronucleata</taxon>
        <taxon>Oligohymenophorea</taxon>
        <taxon>Scuticociliatia</taxon>
        <taxon>Philasterida</taxon>
        <taxon>Pseudocohnilembidae</taxon>
        <taxon>Pseudocohnilembus</taxon>
    </lineage>
</organism>
<evidence type="ECO:0000256" key="2">
    <source>
        <dbReference type="SAM" id="MobiDB-lite"/>
    </source>
</evidence>
<gene>
    <name evidence="3" type="ORF">PPERSA_09567</name>
</gene>
<proteinExistence type="predicted"/>
<comment type="caution">
    <text evidence="3">The sequence shown here is derived from an EMBL/GenBank/DDBJ whole genome shotgun (WGS) entry which is preliminary data.</text>
</comment>
<reference evidence="3 4" key="1">
    <citation type="journal article" date="2015" name="Sci. Rep.">
        <title>Genome of the facultative scuticociliatosis pathogen Pseudocohnilembus persalinus provides insight into its virulence through horizontal gene transfer.</title>
        <authorList>
            <person name="Xiong J."/>
            <person name="Wang G."/>
            <person name="Cheng J."/>
            <person name="Tian M."/>
            <person name="Pan X."/>
            <person name="Warren A."/>
            <person name="Jiang C."/>
            <person name="Yuan D."/>
            <person name="Miao W."/>
        </authorList>
    </citation>
    <scope>NUCLEOTIDE SEQUENCE [LARGE SCALE GENOMIC DNA]</scope>
    <source>
        <strain evidence="3">36N120E</strain>
    </source>
</reference>
<protein>
    <submittedName>
        <fullName evidence="3">Uncharacterized protein</fullName>
    </submittedName>
</protein>
<feature type="region of interest" description="Disordered" evidence="2">
    <location>
        <begin position="1"/>
        <end position="39"/>
    </location>
</feature>
<evidence type="ECO:0000313" key="4">
    <source>
        <dbReference type="Proteomes" id="UP000054937"/>
    </source>
</evidence>
<dbReference type="InParanoid" id="A0A0V0QFH9"/>
<dbReference type="InterPro" id="IPR032675">
    <property type="entry name" value="LRR_dom_sf"/>
</dbReference>
<keyword evidence="1" id="KW-0175">Coiled coil</keyword>
<accession>A0A0V0QFH9</accession>
<sequence>MNHNYKFDQQIDEQDETKQEDLLQQNMNSQLYKSDEEAQKQKEKRIKKRRKKLKKLINDQNIQRLQDYDNHSNIDSQIQFNEYIKQLNQNLRYQENLNTQFSHQQLQNQINSGYQSYQIDQNLLQELQNSQNQEENEYEEENIKNTGKNVDCTMVQISQINQQNQQYLSSLNERLIRNEIDQNEYSRNIKKYKQREKLMKKMVDDMCFLENFKKNNAHFYGNNTRQHQNLQNDQWEYNLQQRQQFLNGAYFNRNFQDDNHNLNDNEENKDQEQIGLQISEQDVEKITCILQKLKKATKLLLDFSNCDIDNNTLTQIIEGIKTIPQDVKVLNLNLSENRFDYNGVKMMITSMKRMRALSILDLQIHMVNVTQQQQETIKEEVQTELPKLVGFYFNGQPIKGIIAEMKKEEERRKKNEEKIERVVFFFNYSICLIYN</sequence>
<dbReference type="EMBL" id="LDAU01000180">
    <property type="protein sequence ID" value="KRX00961.1"/>
    <property type="molecule type" value="Genomic_DNA"/>
</dbReference>
<evidence type="ECO:0000256" key="1">
    <source>
        <dbReference type="SAM" id="Coils"/>
    </source>
</evidence>
<evidence type="ECO:0000313" key="3">
    <source>
        <dbReference type="EMBL" id="KRX00961.1"/>
    </source>
</evidence>
<name>A0A0V0QFH9_PSEPJ</name>
<dbReference type="Proteomes" id="UP000054937">
    <property type="component" value="Unassembled WGS sequence"/>
</dbReference>
<keyword evidence="4" id="KW-1185">Reference proteome</keyword>
<feature type="compositionally biased region" description="Polar residues" evidence="2">
    <location>
        <begin position="22"/>
        <end position="32"/>
    </location>
</feature>
<dbReference type="AlphaFoldDB" id="A0A0V0QFH9"/>